<dbReference type="AlphaFoldDB" id="A0A7C5THI3"/>
<accession>A0A7C5THI3</accession>
<protein>
    <submittedName>
        <fullName evidence="1">Uncharacterized protein</fullName>
    </submittedName>
</protein>
<evidence type="ECO:0000313" key="1">
    <source>
        <dbReference type="EMBL" id="HHP81995.1"/>
    </source>
</evidence>
<proteinExistence type="predicted"/>
<comment type="caution">
    <text evidence="1">The sequence shown here is derived from an EMBL/GenBank/DDBJ whole genome shotgun (WGS) entry which is preliminary data.</text>
</comment>
<organism evidence="1">
    <name type="scientific">Ignisphaera aggregans</name>
    <dbReference type="NCBI Taxonomy" id="334771"/>
    <lineage>
        <taxon>Archaea</taxon>
        <taxon>Thermoproteota</taxon>
        <taxon>Thermoprotei</taxon>
        <taxon>Desulfurococcales</taxon>
        <taxon>Desulfurococcaceae</taxon>
        <taxon>Ignisphaera</taxon>
    </lineage>
</organism>
<sequence length="104" mass="12020">MRQEIAFKKMIEYAARKASSLTQRYNIEDLVAPSIAVIVDRSMEKIALSLVRKNGGLWCNLCSKGPFTKRGLYLHLIRVHAKDIEFMVKEEVKRVLEGIKKDRQ</sequence>
<dbReference type="EMBL" id="DRZI01000206">
    <property type="protein sequence ID" value="HHP81995.1"/>
    <property type="molecule type" value="Genomic_DNA"/>
</dbReference>
<name>A0A7C5THI3_9CREN</name>
<reference evidence="1" key="1">
    <citation type="journal article" date="2020" name="mSystems">
        <title>Genome- and Community-Level Interaction Insights into Carbon Utilization and Element Cycling Functions of Hydrothermarchaeota in Hydrothermal Sediment.</title>
        <authorList>
            <person name="Zhou Z."/>
            <person name="Liu Y."/>
            <person name="Xu W."/>
            <person name="Pan J."/>
            <person name="Luo Z.H."/>
            <person name="Li M."/>
        </authorList>
    </citation>
    <scope>NUCLEOTIDE SEQUENCE [LARGE SCALE GENOMIC DNA]</scope>
    <source>
        <strain evidence="2">SpSt-1</strain>
        <strain evidence="1">SpSt-1121</strain>
    </source>
</reference>
<gene>
    <name evidence="2" type="ORF">ENL47_02070</name>
    <name evidence="1" type="ORF">ENM84_04940</name>
</gene>
<evidence type="ECO:0000313" key="2">
    <source>
        <dbReference type="EMBL" id="HHR95621.1"/>
    </source>
</evidence>
<dbReference type="EMBL" id="DRUB01000034">
    <property type="protein sequence ID" value="HHR95621.1"/>
    <property type="molecule type" value="Genomic_DNA"/>
</dbReference>